<evidence type="ECO:0000313" key="1">
    <source>
        <dbReference type="EMBL" id="GAA4086303.1"/>
    </source>
</evidence>
<name>A0ABP7WCU4_9GAMM</name>
<evidence type="ECO:0000313" key="2">
    <source>
        <dbReference type="Proteomes" id="UP001500392"/>
    </source>
</evidence>
<protein>
    <submittedName>
        <fullName evidence="1">Uncharacterized protein</fullName>
    </submittedName>
</protein>
<dbReference type="Proteomes" id="UP001500392">
    <property type="component" value="Unassembled WGS sequence"/>
</dbReference>
<sequence>MVFTELANRILVFHFLFFAVQFGHALEASNRNWQLSALGEKAMVISISSGFDDPGSLTLSIDQNNVFERPMNRGELYDVCLEKSTRFPSFIVTEVLEGVGIEQGYVLRKDASWQLITLPNVDGVESIDELEGCATAASNWSLDGAAVNCECDFSGAIRQQLRGNNWRDLLGEFQTGLYLNTSAAQLDPRLIEDTAQVDQLVAEARANEVIAFEETVKNRRWVIIEHRNPIYGSFSLGMFKQDKHWAVWYYVLGNSKSFNAISNIDRPSENVLSGTLCITGCDWWGRLVNVEISLDTFKVDVIERE</sequence>
<dbReference type="EMBL" id="BAABDM010000001">
    <property type="protein sequence ID" value="GAA4086303.1"/>
    <property type="molecule type" value="Genomic_DNA"/>
</dbReference>
<reference evidence="2" key="1">
    <citation type="journal article" date="2019" name="Int. J. Syst. Evol. Microbiol.">
        <title>The Global Catalogue of Microorganisms (GCM) 10K type strain sequencing project: providing services to taxonomists for standard genome sequencing and annotation.</title>
        <authorList>
            <consortium name="The Broad Institute Genomics Platform"/>
            <consortium name="The Broad Institute Genome Sequencing Center for Infectious Disease"/>
            <person name="Wu L."/>
            <person name="Ma J."/>
        </authorList>
    </citation>
    <scope>NUCLEOTIDE SEQUENCE [LARGE SCALE GENOMIC DNA]</scope>
    <source>
        <strain evidence="2">JCM 17304</strain>
    </source>
</reference>
<dbReference type="RefSeq" id="WP_344932358.1">
    <property type="nucleotide sequence ID" value="NZ_BAABDM010000001.1"/>
</dbReference>
<proteinExistence type="predicted"/>
<gene>
    <name evidence="1" type="ORF">GCM10022414_06370</name>
</gene>
<comment type="caution">
    <text evidence="1">The sequence shown here is derived from an EMBL/GenBank/DDBJ whole genome shotgun (WGS) entry which is preliminary data.</text>
</comment>
<organism evidence="1 2">
    <name type="scientific">Zhongshania borealis</name>
    <dbReference type="NCBI Taxonomy" id="889488"/>
    <lineage>
        <taxon>Bacteria</taxon>
        <taxon>Pseudomonadati</taxon>
        <taxon>Pseudomonadota</taxon>
        <taxon>Gammaproteobacteria</taxon>
        <taxon>Cellvibrionales</taxon>
        <taxon>Spongiibacteraceae</taxon>
        <taxon>Zhongshania</taxon>
    </lineage>
</organism>
<keyword evidence="2" id="KW-1185">Reference proteome</keyword>
<accession>A0ABP7WCU4</accession>